<evidence type="ECO:0000256" key="1">
    <source>
        <dbReference type="ARBA" id="ARBA00008791"/>
    </source>
</evidence>
<dbReference type="Gene3D" id="3.40.50.620">
    <property type="entry name" value="HUPs"/>
    <property type="match status" value="1"/>
</dbReference>
<feature type="domain" description="UspA" evidence="2">
    <location>
        <begin position="1"/>
        <end position="145"/>
    </location>
</feature>
<evidence type="ECO:0000313" key="3">
    <source>
        <dbReference type="EMBL" id="MUI12778.1"/>
    </source>
</evidence>
<sequence length="145" mass="15193">MFKNILLPTDGSGLSVKATDTAIRFAQVHGARIVSICVAQPFPFVPMAEGAVVPDTAVFETQINAAAKINIDKVAASCAAAGVPFEGIVTASHSPYEEIVAAAEKHGCDIILMASHGRKGLNKLFLGSETQKVLAHTTLPVLVLR</sequence>
<evidence type="ECO:0000259" key="2">
    <source>
        <dbReference type="Pfam" id="PF00582"/>
    </source>
</evidence>
<dbReference type="EMBL" id="WNWM01000002">
    <property type="protein sequence ID" value="MUI12778.1"/>
    <property type="molecule type" value="Genomic_DNA"/>
</dbReference>
<organism evidence="3 4">
    <name type="scientific">Pseudoduganella dura</name>
    <dbReference type="NCBI Taxonomy" id="321982"/>
    <lineage>
        <taxon>Bacteria</taxon>
        <taxon>Pseudomonadati</taxon>
        <taxon>Pseudomonadota</taxon>
        <taxon>Betaproteobacteria</taxon>
        <taxon>Burkholderiales</taxon>
        <taxon>Oxalobacteraceae</taxon>
        <taxon>Telluria group</taxon>
        <taxon>Pseudoduganella</taxon>
    </lineage>
</organism>
<dbReference type="PANTHER" id="PTHR46268:SF15">
    <property type="entry name" value="UNIVERSAL STRESS PROTEIN HP_0031"/>
    <property type="match status" value="1"/>
</dbReference>
<dbReference type="OrthoDB" id="5295044at2"/>
<evidence type="ECO:0000313" key="4">
    <source>
        <dbReference type="Proteomes" id="UP000431684"/>
    </source>
</evidence>
<dbReference type="Proteomes" id="UP000431684">
    <property type="component" value="Unassembled WGS sequence"/>
</dbReference>
<comment type="similarity">
    <text evidence="1">Belongs to the universal stress protein A family.</text>
</comment>
<dbReference type="PRINTS" id="PR01438">
    <property type="entry name" value="UNVRSLSTRESS"/>
</dbReference>
<gene>
    <name evidence="3" type="ORF">GJV26_09950</name>
</gene>
<dbReference type="RefSeq" id="WP_155708673.1">
    <property type="nucleotide sequence ID" value="NZ_BMWU01000013.1"/>
</dbReference>
<dbReference type="CDD" id="cd00293">
    <property type="entry name" value="USP-like"/>
    <property type="match status" value="1"/>
</dbReference>
<comment type="caution">
    <text evidence="3">The sequence shown here is derived from an EMBL/GenBank/DDBJ whole genome shotgun (WGS) entry which is preliminary data.</text>
</comment>
<keyword evidence="4" id="KW-1185">Reference proteome</keyword>
<dbReference type="InterPro" id="IPR006016">
    <property type="entry name" value="UspA"/>
</dbReference>
<protein>
    <submittedName>
        <fullName evidence="3">Universal stress protein</fullName>
    </submittedName>
</protein>
<dbReference type="AlphaFoldDB" id="A0A6I3XJJ5"/>
<dbReference type="SUPFAM" id="SSF52402">
    <property type="entry name" value="Adenine nucleotide alpha hydrolases-like"/>
    <property type="match status" value="1"/>
</dbReference>
<accession>A0A6I3XJJ5</accession>
<dbReference type="InterPro" id="IPR006015">
    <property type="entry name" value="Universal_stress_UspA"/>
</dbReference>
<dbReference type="InterPro" id="IPR014729">
    <property type="entry name" value="Rossmann-like_a/b/a_fold"/>
</dbReference>
<reference evidence="3 4" key="1">
    <citation type="submission" date="2019-11" db="EMBL/GenBank/DDBJ databases">
        <title>Draft Genome Sequences of Six Type Strains of the Genus Massilia.</title>
        <authorList>
            <person name="Miess H."/>
            <person name="Frediansyah A."/>
            <person name="Goeker M."/>
            <person name="Gross H."/>
        </authorList>
    </citation>
    <scope>NUCLEOTIDE SEQUENCE [LARGE SCALE GENOMIC DNA]</scope>
    <source>
        <strain evidence="3 4">DSM 17513</strain>
    </source>
</reference>
<dbReference type="PANTHER" id="PTHR46268">
    <property type="entry name" value="STRESS RESPONSE PROTEIN NHAX"/>
    <property type="match status" value="1"/>
</dbReference>
<dbReference type="Pfam" id="PF00582">
    <property type="entry name" value="Usp"/>
    <property type="match status" value="1"/>
</dbReference>
<name>A0A6I3XJJ5_9BURK</name>
<proteinExistence type="inferred from homology"/>